<dbReference type="Gene3D" id="3.30.530.20">
    <property type="match status" value="1"/>
</dbReference>
<evidence type="ECO:0000256" key="1">
    <source>
        <dbReference type="ARBA" id="ARBA00006817"/>
    </source>
</evidence>
<dbReference type="InterPro" id="IPR023393">
    <property type="entry name" value="START-like_dom_sf"/>
</dbReference>
<reference evidence="3 4" key="1">
    <citation type="submission" date="2019-09" db="EMBL/GenBank/DDBJ databases">
        <title>Draft genome sequence of Bacillus sp. JC-7.</title>
        <authorList>
            <person name="Tanaka N."/>
            <person name="Shiwa Y."/>
            <person name="Fujita N."/>
            <person name="Tanasupawat S."/>
        </authorList>
    </citation>
    <scope>NUCLEOTIDE SEQUENCE [LARGE SCALE GENOMIC DNA]</scope>
    <source>
        <strain evidence="3 4">JC-7</strain>
    </source>
</reference>
<protein>
    <recommendedName>
        <fullName evidence="2">Activator of Hsp90 ATPase homologue 1/2-like C-terminal domain-containing protein</fullName>
    </recommendedName>
</protein>
<keyword evidence="4" id="KW-1185">Reference proteome</keyword>
<dbReference type="AlphaFoldDB" id="A0A5J4JGW3"/>
<comment type="similarity">
    <text evidence="1">Belongs to the AHA1 family.</text>
</comment>
<dbReference type="EMBL" id="BKZQ01000044">
    <property type="protein sequence ID" value="GER71333.1"/>
    <property type="molecule type" value="Genomic_DNA"/>
</dbReference>
<proteinExistence type="inferred from homology"/>
<name>A0A5J4JGW3_9BACI</name>
<accession>A0A5J4JGW3</accession>
<comment type="caution">
    <text evidence="3">The sequence shown here is derived from an EMBL/GenBank/DDBJ whole genome shotgun (WGS) entry which is preliminary data.</text>
</comment>
<evidence type="ECO:0000313" key="4">
    <source>
        <dbReference type="Proteomes" id="UP000391919"/>
    </source>
</evidence>
<organism evidence="3 4">
    <name type="scientific">Weizmannia acidilactici</name>
    <dbReference type="NCBI Taxonomy" id="2607726"/>
    <lineage>
        <taxon>Bacteria</taxon>
        <taxon>Bacillati</taxon>
        <taxon>Bacillota</taxon>
        <taxon>Bacilli</taxon>
        <taxon>Bacillales</taxon>
        <taxon>Bacillaceae</taxon>
        <taxon>Heyndrickxia</taxon>
    </lineage>
</organism>
<dbReference type="RefSeq" id="WP_151679666.1">
    <property type="nucleotide sequence ID" value="NZ_BKZP01000037.1"/>
</dbReference>
<evidence type="ECO:0000259" key="2">
    <source>
        <dbReference type="Pfam" id="PF08327"/>
    </source>
</evidence>
<dbReference type="Proteomes" id="UP000391919">
    <property type="component" value="Unassembled WGS sequence"/>
</dbReference>
<dbReference type="Pfam" id="PF08327">
    <property type="entry name" value="AHSA1"/>
    <property type="match status" value="1"/>
</dbReference>
<gene>
    <name evidence="3" type="primary">yndB</name>
    <name evidence="3" type="ORF">BpJC7_26360</name>
</gene>
<sequence length="135" mass="15338">MEDIIVTATLPAPIEQVWETVSTPEGLSAWFMPNNLKAEPGYEFSLQSPFGPSTCKVLEADPPRFLSFAWDEDGWFLPIALKGADDQTEFTLTHGGWKEPDHIIEKAREKTSVIRARMEQGWMNIVNTRLKKLFV</sequence>
<evidence type="ECO:0000313" key="3">
    <source>
        <dbReference type="EMBL" id="GER71333.1"/>
    </source>
</evidence>
<dbReference type="InterPro" id="IPR013538">
    <property type="entry name" value="ASHA1/2-like_C"/>
</dbReference>
<dbReference type="CDD" id="cd07814">
    <property type="entry name" value="SRPBCC_CalC_Aha1-like"/>
    <property type="match status" value="1"/>
</dbReference>
<feature type="domain" description="Activator of Hsp90 ATPase homologue 1/2-like C-terminal" evidence="2">
    <location>
        <begin position="12"/>
        <end position="134"/>
    </location>
</feature>
<dbReference type="SUPFAM" id="SSF55961">
    <property type="entry name" value="Bet v1-like"/>
    <property type="match status" value="1"/>
</dbReference>